<name>A0A1I5ATC7_9FLAO</name>
<evidence type="ECO:0000313" key="2">
    <source>
        <dbReference type="Proteomes" id="UP000198705"/>
    </source>
</evidence>
<dbReference type="RefSeq" id="WP_092207069.1">
    <property type="nucleotide sequence ID" value="NZ_FOVN01000002.1"/>
</dbReference>
<protein>
    <submittedName>
        <fullName evidence="1">Membrane dipeptidase</fullName>
    </submittedName>
</protein>
<dbReference type="InterPro" id="IPR008257">
    <property type="entry name" value="Pept_M19"/>
</dbReference>
<dbReference type="GO" id="GO:0006508">
    <property type="term" value="P:proteolysis"/>
    <property type="evidence" value="ECO:0007669"/>
    <property type="project" value="InterPro"/>
</dbReference>
<dbReference type="Proteomes" id="UP000198705">
    <property type="component" value="Unassembled WGS sequence"/>
</dbReference>
<accession>A0A1I5ATC7</accession>
<dbReference type="OrthoDB" id="9804920at2"/>
<dbReference type="SUPFAM" id="SSF51556">
    <property type="entry name" value="Metallo-dependent hydrolases"/>
    <property type="match status" value="1"/>
</dbReference>
<dbReference type="CDD" id="cd01301">
    <property type="entry name" value="rDP_like"/>
    <property type="match status" value="1"/>
</dbReference>
<dbReference type="PROSITE" id="PS51365">
    <property type="entry name" value="RENAL_DIPEPTIDASE_2"/>
    <property type="match status" value="1"/>
</dbReference>
<sequence length="446" mass="49523">MKSIKLLGLSFLLIMSCKDEPKQEQIIAEVNEDVIVTPEMMERAKGIHERVITLDTHDDFNVNNFTDSINYTQDLKSQVTLPKMKAGGLDVAWFIVYTGQDTLSAEGYAKAYETAMGKFDAIHKLVTDIAPDQIELALTSDDVRRIHASGKKIAMIGIENGYPVGTDIKNVAKFYDLGGRYMSLAHNGHSQLSDSNTGEKDSVWLHNGLSPLGKEVIVEMNRLGMMIDVSHPSKEAMRQMIELTKAPIIASHSSARALCDHSRNLDDEQLQWMKDNNGVVQAVALDAYVNAEKVAVRDEALKSIQKEAADSLGVKWYSSREEVMALSNEEQNEFFEYYGDVVRLANEKAETIEGFPPAVNVADFVDHIDYMVDKIGINHVGISSDFDGGGGIEGWRDASETFNVTLELVKRGYTEAEISKLWSENLLRVLDDVQAVAKDIQAKSNP</sequence>
<dbReference type="EMBL" id="FOVN01000002">
    <property type="protein sequence ID" value="SFN65660.1"/>
    <property type="molecule type" value="Genomic_DNA"/>
</dbReference>
<organism evidence="1 2">
    <name type="scientific">Bizionia echini</name>
    <dbReference type="NCBI Taxonomy" id="649333"/>
    <lineage>
        <taxon>Bacteria</taxon>
        <taxon>Pseudomonadati</taxon>
        <taxon>Bacteroidota</taxon>
        <taxon>Flavobacteriia</taxon>
        <taxon>Flavobacteriales</taxon>
        <taxon>Flavobacteriaceae</taxon>
        <taxon>Bizionia</taxon>
    </lineage>
</organism>
<dbReference type="AlphaFoldDB" id="A0A1I5ATC7"/>
<dbReference type="STRING" id="649333.SAMN04487989_102269"/>
<dbReference type="PROSITE" id="PS51257">
    <property type="entry name" value="PROKAR_LIPOPROTEIN"/>
    <property type="match status" value="1"/>
</dbReference>
<dbReference type="InterPro" id="IPR032466">
    <property type="entry name" value="Metal_Hydrolase"/>
</dbReference>
<dbReference type="PANTHER" id="PTHR10443:SF12">
    <property type="entry name" value="DIPEPTIDASE"/>
    <property type="match status" value="1"/>
</dbReference>
<reference evidence="2" key="1">
    <citation type="submission" date="2016-10" db="EMBL/GenBank/DDBJ databases">
        <authorList>
            <person name="Varghese N."/>
            <person name="Submissions S."/>
        </authorList>
    </citation>
    <scope>NUCLEOTIDE SEQUENCE [LARGE SCALE GENOMIC DNA]</scope>
    <source>
        <strain evidence="2">DSM 23925</strain>
    </source>
</reference>
<gene>
    <name evidence="1" type="ORF">SAMN04487989_102269</name>
</gene>
<evidence type="ECO:0000313" key="1">
    <source>
        <dbReference type="EMBL" id="SFN65660.1"/>
    </source>
</evidence>
<dbReference type="GO" id="GO:0070573">
    <property type="term" value="F:metallodipeptidase activity"/>
    <property type="evidence" value="ECO:0007669"/>
    <property type="project" value="InterPro"/>
</dbReference>
<dbReference type="Pfam" id="PF01244">
    <property type="entry name" value="Peptidase_M19"/>
    <property type="match status" value="1"/>
</dbReference>
<proteinExistence type="predicted"/>
<keyword evidence="2" id="KW-1185">Reference proteome</keyword>
<dbReference type="PANTHER" id="PTHR10443">
    <property type="entry name" value="MICROSOMAL DIPEPTIDASE"/>
    <property type="match status" value="1"/>
</dbReference>
<dbReference type="Gene3D" id="1.10.287.650">
    <property type="entry name" value="L27 domain"/>
    <property type="match status" value="1"/>
</dbReference>
<dbReference type="Gene3D" id="3.20.20.140">
    <property type="entry name" value="Metal-dependent hydrolases"/>
    <property type="match status" value="1"/>
</dbReference>